<gene>
    <name evidence="9" type="ORF">C8261_03610</name>
</gene>
<protein>
    <submittedName>
        <fullName evidence="9">AzlC family protein</fullName>
    </submittedName>
</protein>
<dbReference type="InterPro" id="IPR011606">
    <property type="entry name" value="Brnchd-chn_aa_trnsp_permease"/>
</dbReference>
<reference evidence="9 10" key="1">
    <citation type="submission" date="2018-03" db="EMBL/GenBank/DDBJ databases">
        <authorList>
            <person name="Keele B.F."/>
        </authorList>
    </citation>
    <scope>NUCLEOTIDE SEQUENCE [LARGE SCALE GENOMIC DNA]</scope>
    <source>
        <strain evidence="9 10">D20</strain>
    </source>
</reference>
<comment type="similarity">
    <text evidence="2">Belongs to the AzlC family.</text>
</comment>
<reference evidence="9 10" key="2">
    <citation type="submission" date="2018-04" db="EMBL/GenBank/DDBJ databases">
        <title>Thauera lacus sp. nov., isolated from an saline lake in Inner Mongolia, China.</title>
        <authorList>
            <person name="Liang Q.-Y."/>
        </authorList>
    </citation>
    <scope>NUCLEOTIDE SEQUENCE [LARGE SCALE GENOMIC DNA]</scope>
    <source>
        <strain evidence="9 10">D20</strain>
    </source>
</reference>
<feature type="transmembrane region" description="Helical" evidence="8">
    <location>
        <begin position="15"/>
        <end position="34"/>
    </location>
</feature>
<comment type="subcellular location">
    <subcellularLocation>
        <location evidence="1">Cell membrane</location>
        <topology evidence="1">Multi-pass membrane protein</topology>
    </subcellularLocation>
</comment>
<evidence type="ECO:0000256" key="4">
    <source>
        <dbReference type="ARBA" id="ARBA00022475"/>
    </source>
</evidence>
<dbReference type="RefSeq" id="WP_107492291.1">
    <property type="nucleotide sequence ID" value="NZ_PZKC01000002.1"/>
</dbReference>
<evidence type="ECO:0000256" key="7">
    <source>
        <dbReference type="ARBA" id="ARBA00023136"/>
    </source>
</evidence>
<accession>A0A2T4IJ22</accession>
<keyword evidence="3" id="KW-0813">Transport</keyword>
<evidence type="ECO:0000313" key="9">
    <source>
        <dbReference type="EMBL" id="PTD97771.1"/>
    </source>
</evidence>
<evidence type="ECO:0000256" key="6">
    <source>
        <dbReference type="ARBA" id="ARBA00022989"/>
    </source>
</evidence>
<dbReference type="PANTHER" id="PTHR34979">
    <property type="entry name" value="INNER MEMBRANE PROTEIN YGAZ"/>
    <property type="match status" value="1"/>
</dbReference>
<dbReference type="OrthoDB" id="9179311at2"/>
<dbReference type="PANTHER" id="PTHR34979:SF1">
    <property type="entry name" value="INNER MEMBRANE PROTEIN YGAZ"/>
    <property type="match status" value="1"/>
</dbReference>
<dbReference type="Pfam" id="PF03591">
    <property type="entry name" value="AzlC"/>
    <property type="match status" value="1"/>
</dbReference>
<evidence type="ECO:0000256" key="2">
    <source>
        <dbReference type="ARBA" id="ARBA00010735"/>
    </source>
</evidence>
<evidence type="ECO:0000256" key="5">
    <source>
        <dbReference type="ARBA" id="ARBA00022692"/>
    </source>
</evidence>
<dbReference type="GO" id="GO:1903785">
    <property type="term" value="P:L-valine transmembrane transport"/>
    <property type="evidence" value="ECO:0007669"/>
    <property type="project" value="TreeGrafter"/>
</dbReference>
<proteinExistence type="inferred from homology"/>
<name>A0A2T4IJ22_9RHOO</name>
<feature type="transmembrane region" description="Helical" evidence="8">
    <location>
        <begin position="172"/>
        <end position="200"/>
    </location>
</feature>
<keyword evidence="6 8" id="KW-1133">Transmembrane helix</keyword>
<evidence type="ECO:0000256" key="3">
    <source>
        <dbReference type="ARBA" id="ARBA00022448"/>
    </source>
</evidence>
<organism evidence="9 10">
    <name type="scientific">Pseudothauera lacus</name>
    <dbReference type="NCBI Taxonomy" id="2136175"/>
    <lineage>
        <taxon>Bacteria</taxon>
        <taxon>Pseudomonadati</taxon>
        <taxon>Pseudomonadota</taxon>
        <taxon>Betaproteobacteria</taxon>
        <taxon>Rhodocyclales</taxon>
        <taxon>Zoogloeaceae</taxon>
        <taxon>Pseudothauera</taxon>
    </lineage>
</organism>
<keyword evidence="7 8" id="KW-0472">Membrane</keyword>
<keyword evidence="4" id="KW-1003">Cell membrane</keyword>
<evidence type="ECO:0000256" key="8">
    <source>
        <dbReference type="SAM" id="Phobius"/>
    </source>
</evidence>
<keyword evidence="10" id="KW-1185">Reference proteome</keyword>
<feature type="transmembrane region" description="Helical" evidence="8">
    <location>
        <begin position="104"/>
        <end position="123"/>
    </location>
</feature>
<dbReference type="AlphaFoldDB" id="A0A2T4IJ22"/>
<dbReference type="GO" id="GO:0005886">
    <property type="term" value="C:plasma membrane"/>
    <property type="evidence" value="ECO:0007669"/>
    <property type="project" value="UniProtKB-SubCell"/>
</dbReference>
<sequence length="234" mass="24749">MNASFKRGAAEGFRAFLPLSIGLIPWALVTGVAMRSIGLSPLEAMGMNLIVFAGTAQLGTLPLIAAGAPLWLLVLTALVLNLRFVIFSAALAPAFAGYSRARRILSSYLLVDGVFAILSERLLKAQDPHWRWGCYIAPSLWCWTLWQVFALVGILGAGALPADWSLEFMATIALLVMLVPMSATRPMLVAALVGGLGAVLARGLPLKLGLIAGIAAGIAAGFIAERQAEKRRPA</sequence>
<feature type="transmembrane region" description="Helical" evidence="8">
    <location>
        <begin position="70"/>
        <end position="92"/>
    </location>
</feature>
<feature type="transmembrane region" description="Helical" evidence="8">
    <location>
        <begin position="135"/>
        <end position="160"/>
    </location>
</feature>
<feature type="transmembrane region" description="Helical" evidence="8">
    <location>
        <begin position="206"/>
        <end position="224"/>
    </location>
</feature>
<comment type="caution">
    <text evidence="9">The sequence shown here is derived from an EMBL/GenBank/DDBJ whole genome shotgun (WGS) entry which is preliminary data.</text>
</comment>
<dbReference type="Proteomes" id="UP000241193">
    <property type="component" value="Unassembled WGS sequence"/>
</dbReference>
<dbReference type="EMBL" id="PZKC01000002">
    <property type="protein sequence ID" value="PTD97771.1"/>
    <property type="molecule type" value="Genomic_DNA"/>
</dbReference>
<feature type="transmembrane region" description="Helical" evidence="8">
    <location>
        <begin position="46"/>
        <end position="64"/>
    </location>
</feature>
<keyword evidence="5 8" id="KW-0812">Transmembrane</keyword>
<evidence type="ECO:0000313" key="10">
    <source>
        <dbReference type="Proteomes" id="UP000241193"/>
    </source>
</evidence>
<evidence type="ECO:0000256" key="1">
    <source>
        <dbReference type="ARBA" id="ARBA00004651"/>
    </source>
</evidence>